<evidence type="ECO:0000256" key="9">
    <source>
        <dbReference type="SAM" id="MobiDB-lite"/>
    </source>
</evidence>
<dbReference type="GO" id="GO:0006362">
    <property type="term" value="P:transcription elongation by RNA polymerase I"/>
    <property type="evidence" value="ECO:0007669"/>
    <property type="project" value="TreeGrafter"/>
</dbReference>
<feature type="compositionally biased region" description="Low complexity" evidence="9">
    <location>
        <begin position="119"/>
        <end position="131"/>
    </location>
</feature>
<evidence type="ECO:0000256" key="3">
    <source>
        <dbReference type="ARBA" id="ARBA00022771"/>
    </source>
</evidence>
<dbReference type="SUPFAM" id="SSF47676">
    <property type="entry name" value="Conserved domain common to transcription factors TFIIS, elongin A, CRSP70"/>
    <property type="match status" value="1"/>
</dbReference>
<dbReference type="Pfam" id="PF08711">
    <property type="entry name" value="Med26"/>
    <property type="match status" value="1"/>
</dbReference>
<sequence>MCDVVELKKNVKRLQAATTEKNDEDILSILNILKTEFSITEQILRESKAGLAVGKLRQYESTKVSNAAKELVKKWKTAVEKLKPPKASTPKPSAIGINTAVATAASGSTSKAGGGGGATPATPGGNGPPRTAKSDGVSGNVGDKVRDKCMELIYDALASDSTAPSDLISKRALAVESAVFKLHSSSTAGDYKNKIRSLFVNLKAQNNPELRESVVSGETSAERLATMSSEDMASEEHRAKLKKIKEENLFMSLSAQETEAETEAFQCGRCKQRKCRYRQAQTRSADEPMTTFVTCTVCGNRWKFS</sequence>
<name>A0A8H6HBP4_9AGAR</name>
<evidence type="ECO:0000256" key="6">
    <source>
        <dbReference type="PROSITE-ProRule" id="PRU00472"/>
    </source>
</evidence>
<dbReference type="SMART" id="SM00509">
    <property type="entry name" value="TFS2N"/>
    <property type="match status" value="1"/>
</dbReference>
<evidence type="ECO:0000259" key="11">
    <source>
        <dbReference type="PROSITE" id="PS51319"/>
    </source>
</evidence>
<dbReference type="PANTHER" id="PTHR11477">
    <property type="entry name" value="TRANSCRIPTION FACTOR S-II ZINC FINGER DOMAIN-CONTAINING PROTEIN"/>
    <property type="match status" value="1"/>
</dbReference>
<feature type="region of interest" description="Disordered" evidence="9">
    <location>
        <begin position="106"/>
        <end position="141"/>
    </location>
</feature>
<dbReference type="GO" id="GO:0001139">
    <property type="term" value="F:RNA polymerase II complex recruiting activity"/>
    <property type="evidence" value="ECO:0007669"/>
    <property type="project" value="TreeGrafter"/>
</dbReference>
<proteinExistence type="inferred from homology"/>
<dbReference type="GO" id="GO:0000977">
    <property type="term" value="F:RNA polymerase II transcription regulatory region sequence-specific DNA binding"/>
    <property type="evidence" value="ECO:0007669"/>
    <property type="project" value="TreeGrafter"/>
</dbReference>
<accession>A0A8H6HBP4</accession>
<keyword evidence="8" id="KW-0804">Transcription</keyword>
<comment type="subcellular location">
    <subcellularLocation>
        <location evidence="1 7 8">Nucleus</location>
    </subcellularLocation>
</comment>
<dbReference type="Gene3D" id="1.10.472.30">
    <property type="entry name" value="Transcription elongation factor S-II, central domain"/>
    <property type="match status" value="1"/>
</dbReference>
<keyword evidence="4 8" id="KW-0862">Zinc</keyword>
<dbReference type="PROSITE" id="PS51133">
    <property type="entry name" value="ZF_TFIIS_2"/>
    <property type="match status" value="1"/>
</dbReference>
<dbReference type="Gene3D" id="2.20.25.10">
    <property type="match status" value="1"/>
</dbReference>
<dbReference type="GO" id="GO:0005634">
    <property type="term" value="C:nucleus"/>
    <property type="evidence" value="ECO:0007669"/>
    <property type="project" value="UniProtKB-SubCell"/>
</dbReference>
<dbReference type="Gene3D" id="1.20.930.10">
    <property type="entry name" value="Conserved domain common to transcription factors TFIIS, elongin A, CRSP70"/>
    <property type="match status" value="1"/>
</dbReference>
<dbReference type="AlphaFoldDB" id="A0A8H6HBP4"/>
<evidence type="ECO:0000313" key="13">
    <source>
        <dbReference type="EMBL" id="KAF6743167.1"/>
    </source>
</evidence>
<keyword evidence="2 8" id="KW-0479">Metal-binding</keyword>
<evidence type="ECO:0000256" key="2">
    <source>
        <dbReference type="ARBA" id="ARBA00022723"/>
    </source>
</evidence>
<dbReference type="PROSITE" id="PS51321">
    <property type="entry name" value="TFIIS_CENTRAL"/>
    <property type="match status" value="1"/>
</dbReference>
<evidence type="ECO:0000259" key="10">
    <source>
        <dbReference type="PROSITE" id="PS51133"/>
    </source>
</evidence>
<evidence type="ECO:0000259" key="12">
    <source>
        <dbReference type="PROSITE" id="PS51321"/>
    </source>
</evidence>
<comment type="similarity">
    <text evidence="8">Belongs to the TFS-II family.</text>
</comment>
<keyword evidence="8" id="KW-0238">DNA-binding</keyword>
<evidence type="ECO:0000313" key="14">
    <source>
        <dbReference type="Proteomes" id="UP000521943"/>
    </source>
</evidence>
<dbReference type="OrthoDB" id="44867at2759"/>
<dbReference type="InterPro" id="IPR006289">
    <property type="entry name" value="TFSII"/>
</dbReference>
<dbReference type="InterPro" id="IPR003618">
    <property type="entry name" value="TFIIS_cen_dom"/>
</dbReference>
<protein>
    <recommendedName>
        <fullName evidence="8">Transcription elongation factor</fullName>
    </recommendedName>
</protein>
<dbReference type="SMART" id="SM00440">
    <property type="entry name" value="ZnF_C2C2"/>
    <property type="match status" value="1"/>
</dbReference>
<dbReference type="SUPFAM" id="SSF46942">
    <property type="entry name" value="Elongation factor TFIIS domain 2"/>
    <property type="match status" value="1"/>
</dbReference>
<feature type="domain" description="TFIIS-type" evidence="10">
    <location>
        <begin position="263"/>
        <end position="303"/>
    </location>
</feature>
<dbReference type="FunFam" id="1.10.472.30:FF:000003">
    <property type="entry name" value="Transcription elongation factor S-II"/>
    <property type="match status" value="1"/>
</dbReference>
<dbReference type="NCBIfam" id="TIGR01385">
    <property type="entry name" value="TFSII"/>
    <property type="match status" value="1"/>
</dbReference>
<dbReference type="PIRSF" id="PIRSF006704">
    <property type="entry name" value="TF_IIS"/>
    <property type="match status" value="1"/>
</dbReference>
<dbReference type="InterPro" id="IPR017923">
    <property type="entry name" value="TFIIS_N"/>
</dbReference>
<dbReference type="SUPFAM" id="SSF57783">
    <property type="entry name" value="Zinc beta-ribbon"/>
    <property type="match status" value="1"/>
</dbReference>
<dbReference type="Proteomes" id="UP000521943">
    <property type="component" value="Unassembled WGS sequence"/>
</dbReference>
<dbReference type="PANTHER" id="PTHR11477:SF0">
    <property type="entry name" value="IP08861P-RELATED"/>
    <property type="match status" value="1"/>
</dbReference>
<gene>
    <name evidence="13" type="ORF">DFP72DRAFT_146624</name>
</gene>
<dbReference type="GO" id="GO:0008270">
    <property type="term" value="F:zinc ion binding"/>
    <property type="evidence" value="ECO:0007669"/>
    <property type="project" value="UniProtKB-UniRule"/>
</dbReference>
<feature type="domain" description="TFIIS N-terminal" evidence="11">
    <location>
        <begin position="5"/>
        <end position="82"/>
    </location>
</feature>
<keyword evidence="3 6" id="KW-0863">Zinc-finger</keyword>
<dbReference type="InterPro" id="IPR035441">
    <property type="entry name" value="TFIIS/LEDGF_dom_sf"/>
</dbReference>
<dbReference type="SMART" id="SM00510">
    <property type="entry name" value="TFS2M"/>
    <property type="match status" value="1"/>
</dbReference>
<dbReference type="CDD" id="cd13749">
    <property type="entry name" value="Zn-ribbon_TFIIS"/>
    <property type="match status" value="1"/>
</dbReference>
<comment type="function">
    <text evidence="8">Necessary for efficient RNA polymerase II transcription elongation past template-encoded arresting sites.</text>
</comment>
<keyword evidence="5 7" id="KW-0539">Nucleus</keyword>
<evidence type="ECO:0000256" key="5">
    <source>
        <dbReference type="ARBA" id="ARBA00023242"/>
    </source>
</evidence>
<keyword evidence="14" id="KW-1185">Reference proteome</keyword>
<dbReference type="PROSITE" id="PS00466">
    <property type="entry name" value="ZF_TFIIS_1"/>
    <property type="match status" value="1"/>
</dbReference>
<evidence type="ECO:0000256" key="7">
    <source>
        <dbReference type="PROSITE-ProRule" id="PRU00649"/>
    </source>
</evidence>
<dbReference type="InterPro" id="IPR035100">
    <property type="entry name" value="TF_IIS-typ"/>
</dbReference>
<feature type="domain" description="TFIIS central" evidence="12">
    <location>
        <begin position="145"/>
        <end position="260"/>
    </location>
</feature>
<dbReference type="EMBL" id="JACGCI010000157">
    <property type="protein sequence ID" value="KAF6743167.1"/>
    <property type="molecule type" value="Genomic_DNA"/>
</dbReference>
<dbReference type="InterPro" id="IPR036575">
    <property type="entry name" value="TFIIS_cen_dom_sf"/>
</dbReference>
<dbReference type="PROSITE" id="PS51319">
    <property type="entry name" value="TFIIS_N"/>
    <property type="match status" value="1"/>
</dbReference>
<evidence type="ECO:0000256" key="1">
    <source>
        <dbReference type="ARBA" id="ARBA00004123"/>
    </source>
</evidence>
<dbReference type="GO" id="GO:0031564">
    <property type="term" value="P:transcription antitermination"/>
    <property type="evidence" value="ECO:0007669"/>
    <property type="project" value="TreeGrafter"/>
</dbReference>
<keyword evidence="8" id="KW-0805">Transcription regulation</keyword>
<organism evidence="13 14">
    <name type="scientific">Ephemerocybe angulata</name>
    <dbReference type="NCBI Taxonomy" id="980116"/>
    <lineage>
        <taxon>Eukaryota</taxon>
        <taxon>Fungi</taxon>
        <taxon>Dikarya</taxon>
        <taxon>Basidiomycota</taxon>
        <taxon>Agaricomycotina</taxon>
        <taxon>Agaricomycetes</taxon>
        <taxon>Agaricomycetidae</taxon>
        <taxon>Agaricales</taxon>
        <taxon>Agaricineae</taxon>
        <taxon>Psathyrellaceae</taxon>
        <taxon>Ephemerocybe</taxon>
    </lineage>
</organism>
<comment type="caution">
    <text evidence="13">The sequence shown here is derived from an EMBL/GenBank/DDBJ whole genome shotgun (WGS) entry which is preliminary data.</text>
</comment>
<dbReference type="InterPro" id="IPR001222">
    <property type="entry name" value="Znf_TFIIS"/>
</dbReference>
<dbReference type="GO" id="GO:0031440">
    <property type="term" value="P:regulation of mRNA 3'-end processing"/>
    <property type="evidence" value="ECO:0007669"/>
    <property type="project" value="TreeGrafter"/>
</dbReference>
<evidence type="ECO:0000256" key="4">
    <source>
        <dbReference type="ARBA" id="ARBA00022833"/>
    </source>
</evidence>
<dbReference type="Pfam" id="PF07500">
    <property type="entry name" value="TFIIS_M"/>
    <property type="match status" value="1"/>
</dbReference>
<reference evidence="13 14" key="1">
    <citation type="submission" date="2020-07" db="EMBL/GenBank/DDBJ databases">
        <title>Comparative genomics of pyrophilous fungi reveals a link between fire events and developmental genes.</title>
        <authorList>
            <consortium name="DOE Joint Genome Institute"/>
            <person name="Steindorff A.S."/>
            <person name="Carver A."/>
            <person name="Calhoun S."/>
            <person name="Stillman K."/>
            <person name="Liu H."/>
            <person name="Lipzen A."/>
            <person name="Pangilinan J."/>
            <person name="Labutti K."/>
            <person name="Bruns T.D."/>
            <person name="Grigoriev I.V."/>
        </authorList>
    </citation>
    <scope>NUCLEOTIDE SEQUENCE [LARGE SCALE GENOMIC DNA]</scope>
    <source>
        <strain evidence="13 14">CBS 144469</strain>
    </source>
</reference>
<dbReference type="FunFam" id="2.20.25.10:FF:000001">
    <property type="entry name" value="Probable Transcription elongation factor S-II"/>
    <property type="match status" value="1"/>
</dbReference>
<dbReference type="Pfam" id="PF01096">
    <property type="entry name" value="Zn_ribbon_TFIIS"/>
    <property type="match status" value="1"/>
</dbReference>
<evidence type="ECO:0000256" key="8">
    <source>
        <dbReference type="RuleBase" id="RU368078"/>
    </source>
</evidence>
<dbReference type="InterPro" id="IPR003617">
    <property type="entry name" value="TFIIS/CRSP70_N_sub"/>
</dbReference>
<dbReference type="GO" id="GO:0006368">
    <property type="term" value="P:transcription elongation by RNA polymerase II"/>
    <property type="evidence" value="ECO:0007669"/>
    <property type="project" value="InterPro"/>
</dbReference>